<dbReference type="SUPFAM" id="SSF56935">
    <property type="entry name" value="Porins"/>
    <property type="match status" value="1"/>
</dbReference>
<organism evidence="5 6">
    <name type="scientific">Candidatus Limisoma intestinavium</name>
    <dbReference type="NCBI Taxonomy" id="2840856"/>
    <lineage>
        <taxon>Bacteria</taxon>
        <taxon>Pseudomonadati</taxon>
        <taxon>Bacteroidota</taxon>
        <taxon>Bacteroidia</taxon>
        <taxon>Bacteroidales</taxon>
        <taxon>Candidatus Limisoma</taxon>
    </lineage>
</organism>
<keyword evidence="1 3" id="KW-0732">Signal</keyword>
<dbReference type="Gene3D" id="2.170.130.10">
    <property type="entry name" value="TonB-dependent receptor, plug domain"/>
    <property type="match status" value="1"/>
</dbReference>
<dbReference type="InterPro" id="IPR012910">
    <property type="entry name" value="Plug_dom"/>
</dbReference>
<evidence type="ECO:0000313" key="5">
    <source>
        <dbReference type="EMBL" id="HIU38063.1"/>
    </source>
</evidence>
<dbReference type="PANTHER" id="PTHR30069">
    <property type="entry name" value="TONB-DEPENDENT OUTER MEMBRANE RECEPTOR"/>
    <property type="match status" value="1"/>
</dbReference>
<dbReference type="Pfam" id="PF07715">
    <property type="entry name" value="Plug"/>
    <property type="match status" value="1"/>
</dbReference>
<protein>
    <submittedName>
        <fullName evidence="5">TonB-dependent receptor plug domain-containing protein</fullName>
    </submittedName>
</protein>
<evidence type="ECO:0000313" key="6">
    <source>
        <dbReference type="Proteomes" id="UP000824076"/>
    </source>
</evidence>
<dbReference type="GO" id="GO:0015344">
    <property type="term" value="F:siderophore uptake transmembrane transporter activity"/>
    <property type="evidence" value="ECO:0007669"/>
    <property type="project" value="TreeGrafter"/>
</dbReference>
<feature type="signal peptide" evidence="3">
    <location>
        <begin position="1"/>
        <end position="20"/>
    </location>
</feature>
<dbReference type="InterPro" id="IPR039426">
    <property type="entry name" value="TonB-dep_rcpt-like"/>
</dbReference>
<dbReference type="GO" id="GO:0009279">
    <property type="term" value="C:cell outer membrane"/>
    <property type="evidence" value="ECO:0007669"/>
    <property type="project" value="TreeGrafter"/>
</dbReference>
<proteinExistence type="predicted"/>
<feature type="chain" id="PRO_5038469216" evidence="3">
    <location>
        <begin position="21"/>
        <end position="866"/>
    </location>
</feature>
<evidence type="ECO:0000256" key="2">
    <source>
        <dbReference type="SAM" id="MobiDB-lite"/>
    </source>
</evidence>
<dbReference type="PANTHER" id="PTHR30069:SF29">
    <property type="entry name" value="HEMOGLOBIN AND HEMOGLOBIN-HAPTOGLOBIN-BINDING PROTEIN 1-RELATED"/>
    <property type="match status" value="1"/>
</dbReference>
<dbReference type="AlphaFoldDB" id="A0A9D1IIR6"/>
<dbReference type="InterPro" id="IPR037066">
    <property type="entry name" value="Plug_dom_sf"/>
</dbReference>
<reference evidence="5" key="1">
    <citation type="submission" date="2020-10" db="EMBL/GenBank/DDBJ databases">
        <authorList>
            <person name="Gilroy R."/>
        </authorList>
    </citation>
    <scope>NUCLEOTIDE SEQUENCE</scope>
    <source>
        <strain evidence="5">17073</strain>
    </source>
</reference>
<feature type="domain" description="TonB-dependent receptor plug" evidence="4">
    <location>
        <begin position="57"/>
        <end position="197"/>
    </location>
</feature>
<feature type="region of interest" description="Disordered" evidence="2">
    <location>
        <begin position="145"/>
        <end position="166"/>
    </location>
</feature>
<accession>A0A9D1IIR6</accession>
<evidence type="ECO:0000256" key="3">
    <source>
        <dbReference type="SAM" id="SignalP"/>
    </source>
</evidence>
<dbReference type="Proteomes" id="UP000824076">
    <property type="component" value="Unassembled WGS sequence"/>
</dbReference>
<evidence type="ECO:0000256" key="1">
    <source>
        <dbReference type="ARBA" id="ARBA00022729"/>
    </source>
</evidence>
<dbReference type="GO" id="GO:0044718">
    <property type="term" value="P:siderophore transmembrane transport"/>
    <property type="evidence" value="ECO:0007669"/>
    <property type="project" value="TreeGrafter"/>
</dbReference>
<reference evidence="5" key="2">
    <citation type="journal article" date="2021" name="PeerJ">
        <title>Extensive microbial diversity within the chicken gut microbiome revealed by metagenomics and culture.</title>
        <authorList>
            <person name="Gilroy R."/>
            <person name="Ravi A."/>
            <person name="Getino M."/>
            <person name="Pursley I."/>
            <person name="Horton D.L."/>
            <person name="Alikhan N.F."/>
            <person name="Baker D."/>
            <person name="Gharbi K."/>
            <person name="Hall N."/>
            <person name="Watson M."/>
            <person name="Adriaenssens E.M."/>
            <person name="Foster-Nyarko E."/>
            <person name="Jarju S."/>
            <person name="Secka A."/>
            <person name="Antonio M."/>
            <person name="Oren A."/>
            <person name="Chaudhuri R.R."/>
            <person name="La Ragione R."/>
            <person name="Hildebrand F."/>
            <person name="Pallen M.J."/>
        </authorList>
    </citation>
    <scope>NUCLEOTIDE SEQUENCE</scope>
    <source>
        <strain evidence="5">17073</strain>
    </source>
</reference>
<gene>
    <name evidence="5" type="ORF">IAD18_00145</name>
</gene>
<keyword evidence="5" id="KW-0675">Receptor</keyword>
<feature type="compositionally biased region" description="Low complexity" evidence="2">
    <location>
        <begin position="145"/>
        <end position="155"/>
    </location>
</feature>
<comment type="caution">
    <text evidence="5">The sequence shown here is derived from an EMBL/GenBank/DDBJ whole genome shotgun (WGS) entry which is preliminary data.</text>
</comment>
<evidence type="ECO:0000259" key="4">
    <source>
        <dbReference type="Pfam" id="PF07715"/>
    </source>
</evidence>
<dbReference type="EMBL" id="DVMS01000005">
    <property type="protein sequence ID" value="HIU38063.1"/>
    <property type="molecule type" value="Genomic_DNA"/>
</dbReference>
<name>A0A9D1IIR6_9BACT</name>
<sequence>MYKLLSICILFFLFPAIVFSGTSDAVDDVSSEETLDSIWLNLSEVVVTAQESKGVVTTSKINRAAMDFLQPTSLADLMELLPGGISKDPDLSSANTLGLRETGTFDAQGNAITDNNYAISSLGTLFVVDGNPIGADANLQYSPLSSTQSVSTSSSAEQKRNTTNRGIDMRSISTDDIESVEVVRGIPSAEYGNLTSGMVKINKIRRETPFTARFKADGYSKLLSVGKGMRLGEWLLLNVDAGILDAKPDPTDNLQQYRRGNASARFTFDRRNVRYAASVDYTGSFDNSKADPDLNYGRIDEYKSTYNRIALANNFVFKSKRDWFFKQLEINTSIAQQFDRLTQRRLVAPQRYGLVPTTDEEGVHDAKIIFSEYIADYLSDGKPFTAYAKAKAVFSERTGVVDNRLLGGVDWNFSKNFGRGQVYDLDRPLSVSGWGSRPRAYRDIPALSQISAFAEYHGVLYAGRHSVELQVGLRTNSLTGLDSRYAMKGRVYFDPRFNLKWTLPSWTVAGRRVSLGIAGGIGKTTKMPTLNYLYPDKHYNDITELGYYDINHPTEYSRFVVRSYVQDPTNYDLQPAVNLKKEIRVELSFGGNSLSVVYFRENMSSGFRYMSVYAPYAYRDYDETAIDAASLAGQPSLDGLPYEERQKLDGYTKAGNGSRIDKEGVEFQFSSARIRPLRTRITFNGAWFRSAYSNSLPMFESVSDVVDNVVVGDRYVGLYDWNDGRTNQTLNTNLMLDTQIPEWGLIFATSVQCMWFVKTQNMAKNGIPTAYMDVADGELHPYTEESANDPLLSHLIKTYNADSFRQFTVPFAMNVNLKATKSIGKFMKLSMFANKIIDYTPDYYSNGYKIRRNVSPYFGVEANFMF</sequence>